<protein>
    <submittedName>
        <fullName evidence="4">Helix-turn-helix transcriptional regulator</fullName>
    </submittedName>
</protein>
<sequence length="199" mass="21103">MASEQRKERADAARNRRAILDATRTLLAEHGADGVTMDRVAAAAGVGKGTVFHRFGNRAGLLHALLSEPAENLMAAIAEGPPPLGPGAPASDRLLAFVDAMITMAGDHVELMAASRTAVIPPHPRTAEIHAVWFRHIAALLNEVRPDLDADMVGPLLLSMISTDYAATLARAGEVERVRAGILEITRSLLSAEPAGTRR</sequence>
<dbReference type="KEGG" id="nhu:H0264_27730"/>
<evidence type="ECO:0000313" key="5">
    <source>
        <dbReference type="Proteomes" id="UP000515512"/>
    </source>
</evidence>
<feature type="DNA-binding region" description="H-T-H motif" evidence="2">
    <location>
        <begin position="36"/>
        <end position="55"/>
    </location>
</feature>
<proteinExistence type="predicted"/>
<accession>A0A7D6VCL1</accession>
<organism evidence="4 5">
    <name type="scientific">Nocardia huaxiensis</name>
    <dbReference type="NCBI Taxonomy" id="2755382"/>
    <lineage>
        <taxon>Bacteria</taxon>
        <taxon>Bacillati</taxon>
        <taxon>Actinomycetota</taxon>
        <taxon>Actinomycetes</taxon>
        <taxon>Mycobacteriales</taxon>
        <taxon>Nocardiaceae</taxon>
        <taxon>Nocardia</taxon>
    </lineage>
</organism>
<evidence type="ECO:0000256" key="2">
    <source>
        <dbReference type="PROSITE-ProRule" id="PRU00335"/>
    </source>
</evidence>
<dbReference type="InterPro" id="IPR001647">
    <property type="entry name" value="HTH_TetR"/>
</dbReference>
<keyword evidence="1 2" id="KW-0238">DNA-binding</keyword>
<dbReference type="Pfam" id="PF00440">
    <property type="entry name" value="TetR_N"/>
    <property type="match status" value="1"/>
</dbReference>
<reference evidence="4 5" key="1">
    <citation type="submission" date="2020-07" db="EMBL/GenBank/DDBJ databases">
        <authorList>
            <person name="Zhuang K."/>
            <person name="Ran Y."/>
        </authorList>
    </citation>
    <scope>NUCLEOTIDE SEQUENCE [LARGE SCALE GENOMIC DNA]</scope>
    <source>
        <strain evidence="4 5">WCH-YHL-001</strain>
    </source>
</reference>
<dbReference type="InterPro" id="IPR009057">
    <property type="entry name" value="Homeodomain-like_sf"/>
</dbReference>
<dbReference type="SUPFAM" id="SSF46689">
    <property type="entry name" value="Homeodomain-like"/>
    <property type="match status" value="1"/>
</dbReference>
<evidence type="ECO:0000256" key="1">
    <source>
        <dbReference type="ARBA" id="ARBA00023125"/>
    </source>
</evidence>
<dbReference type="GO" id="GO:0003700">
    <property type="term" value="F:DNA-binding transcription factor activity"/>
    <property type="evidence" value="ECO:0007669"/>
    <property type="project" value="TreeGrafter"/>
</dbReference>
<dbReference type="PROSITE" id="PS50977">
    <property type="entry name" value="HTH_TETR_2"/>
    <property type="match status" value="1"/>
</dbReference>
<dbReference type="AlphaFoldDB" id="A0A7D6VCL1"/>
<dbReference type="GO" id="GO:0000976">
    <property type="term" value="F:transcription cis-regulatory region binding"/>
    <property type="evidence" value="ECO:0007669"/>
    <property type="project" value="TreeGrafter"/>
</dbReference>
<feature type="domain" description="HTH tetR-type" evidence="3">
    <location>
        <begin position="13"/>
        <end position="73"/>
    </location>
</feature>
<dbReference type="Gene3D" id="1.10.357.10">
    <property type="entry name" value="Tetracycline Repressor, domain 2"/>
    <property type="match status" value="1"/>
</dbReference>
<gene>
    <name evidence="4" type="ORF">H0264_27730</name>
</gene>
<evidence type="ECO:0000313" key="4">
    <source>
        <dbReference type="EMBL" id="QLY29075.1"/>
    </source>
</evidence>
<dbReference type="EMBL" id="CP059399">
    <property type="protein sequence ID" value="QLY29075.1"/>
    <property type="molecule type" value="Genomic_DNA"/>
</dbReference>
<dbReference type="Proteomes" id="UP000515512">
    <property type="component" value="Chromosome"/>
</dbReference>
<name>A0A7D6VCL1_9NOCA</name>
<dbReference type="InterPro" id="IPR050109">
    <property type="entry name" value="HTH-type_TetR-like_transc_reg"/>
</dbReference>
<dbReference type="PANTHER" id="PTHR30055">
    <property type="entry name" value="HTH-TYPE TRANSCRIPTIONAL REGULATOR RUTR"/>
    <property type="match status" value="1"/>
</dbReference>
<dbReference type="RefSeq" id="WP_181580281.1">
    <property type="nucleotide sequence ID" value="NZ_CP059399.1"/>
</dbReference>
<dbReference type="PANTHER" id="PTHR30055:SF209">
    <property type="entry name" value="POSSIBLE TRANSCRIPTIONAL REGULATORY PROTEIN (PROBABLY TETR-FAMILY)"/>
    <property type="match status" value="1"/>
</dbReference>
<keyword evidence="5" id="KW-1185">Reference proteome</keyword>
<evidence type="ECO:0000259" key="3">
    <source>
        <dbReference type="PROSITE" id="PS50977"/>
    </source>
</evidence>
<dbReference type="PRINTS" id="PR00455">
    <property type="entry name" value="HTHTETR"/>
</dbReference>